<dbReference type="GO" id="GO:0016491">
    <property type="term" value="F:oxidoreductase activity"/>
    <property type="evidence" value="ECO:0007669"/>
    <property type="project" value="InterPro"/>
</dbReference>
<keyword evidence="2" id="KW-0472">Membrane</keyword>
<dbReference type="GO" id="GO:0016209">
    <property type="term" value="F:antioxidant activity"/>
    <property type="evidence" value="ECO:0007669"/>
    <property type="project" value="InterPro"/>
</dbReference>
<evidence type="ECO:0000256" key="2">
    <source>
        <dbReference type="SAM" id="Phobius"/>
    </source>
</evidence>
<dbReference type="InterPro" id="IPR050553">
    <property type="entry name" value="Thioredoxin_ResA/DsbE_sf"/>
</dbReference>
<dbReference type="OrthoDB" id="25753at2"/>
<dbReference type="AlphaFoldDB" id="A0A1S2LEC6"/>
<dbReference type="InterPro" id="IPR017937">
    <property type="entry name" value="Thioredoxin_CS"/>
</dbReference>
<protein>
    <recommendedName>
        <fullName evidence="3">Thioredoxin domain-containing protein</fullName>
    </recommendedName>
</protein>
<evidence type="ECO:0000259" key="3">
    <source>
        <dbReference type="PROSITE" id="PS51352"/>
    </source>
</evidence>
<organism evidence="4 5">
    <name type="scientific">Anaerobacillus alkalilacustris</name>
    <dbReference type="NCBI Taxonomy" id="393763"/>
    <lineage>
        <taxon>Bacteria</taxon>
        <taxon>Bacillati</taxon>
        <taxon>Bacillota</taxon>
        <taxon>Bacilli</taxon>
        <taxon>Bacillales</taxon>
        <taxon>Bacillaceae</taxon>
        <taxon>Anaerobacillus</taxon>
    </lineage>
</organism>
<keyword evidence="1" id="KW-1015">Disulfide bond</keyword>
<comment type="caution">
    <text evidence="4">The sequence shown here is derived from an EMBL/GenBank/DDBJ whole genome shotgun (WGS) entry which is preliminary data.</text>
</comment>
<keyword evidence="2" id="KW-1133">Transmembrane helix</keyword>
<dbReference type="PROSITE" id="PS51352">
    <property type="entry name" value="THIOREDOXIN_2"/>
    <property type="match status" value="1"/>
</dbReference>
<dbReference type="CDD" id="cd02966">
    <property type="entry name" value="TlpA_like_family"/>
    <property type="match status" value="1"/>
</dbReference>
<dbReference type="SUPFAM" id="SSF52833">
    <property type="entry name" value="Thioredoxin-like"/>
    <property type="match status" value="1"/>
</dbReference>
<feature type="transmembrane region" description="Helical" evidence="2">
    <location>
        <begin position="6"/>
        <end position="24"/>
    </location>
</feature>
<feature type="domain" description="Thioredoxin" evidence="3">
    <location>
        <begin position="60"/>
        <end position="209"/>
    </location>
</feature>
<evidence type="ECO:0000313" key="5">
    <source>
        <dbReference type="Proteomes" id="UP000179524"/>
    </source>
</evidence>
<accession>A0A1S2LEC6</accession>
<dbReference type="PROSITE" id="PS00194">
    <property type="entry name" value="THIOREDOXIN_1"/>
    <property type="match status" value="1"/>
</dbReference>
<dbReference type="Pfam" id="PF00578">
    <property type="entry name" value="AhpC-TSA"/>
    <property type="match status" value="1"/>
</dbReference>
<keyword evidence="2" id="KW-0812">Transmembrane</keyword>
<evidence type="ECO:0000256" key="1">
    <source>
        <dbReference type="ARBA" id="ARBA00023157"/>
    </source>
</evidence>
<proteinExistence type="predicted"/>
<evidence type="ECO:0000313" key="4">
    <source>
        <dbReference type="EMBL" id="OIJ10741.1"/>
    </source>
</evidence>
<keyword evidence="5" id="KW-1185">Reference proteome</keyword>
<sequence>MSKNRIVSFTIALVAFAFIVYVFVENISDDGFQFTSGGREKVNDINQMKTSSIPNGEIGLQQGMYAPDFTLPLWGTDEEKSLSSFKGQIVVLNLWASWCPPCRDEMPDLIKLSKEYKDQGVQVLGMNMATFESSEEVIKQFIEEYNISFPNFLDQPIDTTNQRGVIESLYQVRSIPVTYILDEEGRIVIPIRGKVNYEMLESELKKILD</sequence>
<gene>
    <name evidence="4" type="ORF">BKP37_17550</name>
</gene>
<dbReference type="InterPro" id="IPR036249">
    <property type="entry name" value="Thioredoxin-like_sf"/>
</dbReference>
<reference evidence="4 5" key="1">
    <citation type="submission" date="2016-10" db="EMBL/GenBank/DDBJ databases">
        <title>Draft genome sequences of four alkaliphilic bacteria belonging to the Anaerobacillus genus.</title>
        <authorList>
            <person name="Bassil N.M."/>
            <person name="Lloyd J.R."/>
        </authorList>
    </citation>
    <scope>NUCLEOTIDE SEQUENCE [LARGE SCALE GENOMIC DNA]</scope>
    <source>
        <strain evidence="4 5">DSM 18345</strain>
    </source>
</reference>
<dbReference type="Gene3D" id="3.40.30.10">
    <property type="entry name" value="Glutaredoxin"/>
    <property type="match status" value="1"/>
</dbReference>
<dbReference type="PANTHER" id="PTHR42852:SF13">
    <property type="entry name" value="PROTEIN DIPZ"/>
    <property type="match status" value="1"/>
</dbReference>
<dbReference type="EMBL" id="MLQR01000049">
    <property type="protein sequence ID" value="OIJ10741.1"/>
    <property type="molecule type" value="Genomic_DNA"/>
</dbReference>
<dbReference type="InterPro" id="IPR000866">
    <property type="entry name" value="AhpC/TSA"/>
</dbReference>
<dbReference type="InterPro" id="IPR013766">
    <property type="entry name" value="Thioredoxin_domain"/>
</dbReference>
<dbReference type="Proteomes" id="UP000179524">
    <property type="component" value="Unassembled WGS sequence"/>
</dbReference>
<name>A0A1S2LEC6_9BACI</name>
<dbReference type="PANTHER" id="PTHR42852">
    <property type="entry name" value="THIOL:DISULFIDE INTERCHANGE PROTEIN DSBE"/>
    <property type="match status" value="1"/>
</dbReference>
<dbReference type="RefSeq" id="WP_071310922.1">
    <property type="nucleotide sequence ID" value="NZ_MLQR01000049.1"/>
</dbReference>